<protein>
    <submittedName>
        <fullName evidence="3">Thioredoxin reductase</fullName>
        <ecNumber evidence="3">1.8.1.9</ecNumber>
    </submittedName>
</protein>
<dbReference type="GO" id="GO:0004791">
    <property type="term" value="F:thioredoxin-disulfide reductase (NADPH) activity"/>
    <property type="evidence" value="ECO:0007669"/>
    <property type="project" value="UniProtKB-EC"/>
</dbReference>
<keyword evidence="2 3" id="KW-0560">Oxidoreductase</keyword>
<dbReference type="Gene3D" id="3.50.50.60">
    <property type="entry name" value="FAD/NAD(P)-binding domain"/>
    <property type="match status" value="1"/>
</dbReference>
<dbReference type="EMBL" id="SNRY01007265">
    <property type="protein sequence ID" value="KAA6310774.1"/>
    <property type="molecule type" value="Genomic_DNA"/>
</dbReference>
<name>A0A5J4PQH9_9ZZZZ</name>
<feature type="non-terminal residue" evidence="3">
    <location>
        <position position="1"/>
    </location>
</feature>
<dbReference type="PANTHER" id="PTHR48105">
    <property type="entry name" value="THIOREDOXIN REDUCTASE 1-RELATED-RELATED"/>
    <property type="match status" value="1"/>
</dbReference>
<evidence type="ECO:0000256" key="1">
    <source>
        <dbReference type="ARBA" id="ARBA00022630"/>
    </source>
</evidence>
<comment type="caution">
    <text evidence="3">The sequence shown here is derived from an EMBL/GenBank/DDBJ whole genome shotgun (WGS) entry which is preliminary data.</text>
</comment>
<dbReference type="EC" id="1.8.1.9" evidence="3"/>
<proteinExistence type="predicted"/>
<keyword evidence="1" id="KW-0285">Flavoprotein</keyword>
<dbReference type="InterPro" id="IPR050097">
    <property type="entry name" value="Ferredoxin-NADP_redctase_2"/>
</dbReference>
<accession>A0A5J4PQH9</accession>
<organism evidence="3">
    <name type="scientific">termite gut metagenome</name>
    <dbReference type="NCBI Taxonomy" id="433724"/>
    <lineage>
        <taxon>unclassified sequences</taxon>
        <taxon>metagenomes</taxon>
        <taxon>organismal metagenomes</taxon>
    </lineage>
</organism>
<dbReference type="InterPro" id="IPR036188">
    <property type="entry name" value="FAD/NAD-bd_sf"/>
</dbReference>
<dbReference type="AlphaFoldDB" id="A0A5J4PQH9"/>
<dbReference type="SUPFAM" id="SSF51905">
    <property type="entry name" value="FAD/NAD(P)-binding domain"/>
    <property type="match status" value="1"/>
</dbReference>
<evidence type="ECO:0000256" key="2">
    <source>
        <dbReference type="ARBA" id="ARBA00023002"/>
    </source>
</evidence>
<reference evidence="3" key="1">
    <citation type="submission" date="2019-03" db="EMBL/GenBank/DDBJ databases">
        <title>Single cell metagenomics reveals metabolic interactions within the superorganism composed of flagellate Streblomastix strix and complex community of Bacteroidetes bacteria on its surface.</title>
        <authorList>
            <person name="Treitli S.C."/>
            <person name="Kolisko M."/>
            <person name="Husnik F."/>
            <person name="Keeling P."/>
            <person name="Hampl V."/>
        </authorList>
    </citation>
    <scope>NUCLEOTIDE SEQUENCE</scope>
    <source>
        <strain evidence="3">STM</strain>
    </source>
</reference>
<sequence length="53" mass="5468">GYILTENGTPRTKIAGVFAAGDVADPHYRQAVTAAGSGCKAAIEAEKYLSAKK</sequence>
<gene>
    <name evidence="3" type="ORF">EZS27_037981</name>
</gene>
<evidence type="ECO:0000313" key="3">
    <source>
        <dbReference type="EMBL" id="KAA6310774.1"/>
    </source>
</evidence>